<accession>A0A9Q4KRA5</accession>
<dbReference type="RefSeq" id="WP_274923893.1">
    <property type="nucleotide sequence ID" value="NZ_JAKELO010000002.1"/>
</dbReference>
<keyword evidence="2" id="KW-1185">Reference proteome</keyword>
<dbReference type="Pfam" id="PF01893">
    <property type="entry name" value="UPF0058"/>
    <property type="match status" value="1"/>
</dbReference>
<dbReference type="AlphaFoldDB" id="A0A9Q4KRA5"/>
<protein>
    <submittedName>
        <fullName evidence="1">UPF0058 family protein</fullName>
    </submittedName>
</protein>
<evidence type="ECO:0000313" key="2">
    <source>
        <dbReference type="Proteomes" id="UP001143747"/>
    </source>
</evidence>
<gene>
    <name evidence="1" type="ORF">L0665_01140</name>
</gene>
<dbReference type="SUPFAM" id="SSF140371">
    <property type="entry name" value="Vng1086c-like"/>
    <property type="match status" value="1"/>
</dbReference>
<dbReference type="EMBL" id="JAKELO010000002">
    <property type="protein sequence ID" value="MDE4907232.1"/>
    <property type="molecule type" value="Genomic_DNA"/>
</dbReference>
<dbReference type="InterPro" id="IPR036519">
    <property type="entry name" value="UPF0058_sf"/>
</dbReference>
<dbReference type="PANTHER" id="PTHR42203:SF2">
    <property type="entry name" value="UPF0058 PROTEIN MJ1205"/>
    <property type="match status" value="1"/>
</dbReference>
<dbReference type="Proteomes" id="UP001143747">
    <property type="component" value="Unassembled WGS sequence"/>
</dbReference>
<dbReference type="PANTHER" id="PTHR42203">
    <property type="entry name" value="UPF0058 PROTEIN MJ1205"/>
    <property type="match status" value="1"/>
</dbReference>
<organism evidence="1 2">
    <name type="scientific">Methanogenium marinum</name>
    <dbReference type="NCBI Taxonomy" id="348610"/>
    <lineage>
        <taxon>Archaea</taxon>
        <taxon>Methanobacteriati</taxon>
        <taxon>Methanobacteriota</taxon>
        <taxon>Stenosarchaea group</taxon>
        <taxon>Methanomicrobia</taxon>
        <taxon>Methanomicrobiales</taxon>
        <taxon>Methanomicrobiaceae</taxon>
        <taxon>Methanogenium</taxon>
    </lineage>
</organism>
<dbReference type="InterPro" id="IPR002753">
    <property type="entry name" value="UPF0058"/>
</dbReference>
<evidence type="ECO:0000313" key="1">
    <source>
        <dbReference type="EMBL" id="MDE4907232.1"/>
    </source>
</evidence>
<reference evidence="1" key="1">
    <citation type="submission" date="2022-01" db="EMBL/GenBank/DDBJ databases">
        <title>Draft genome of Methanogenium marinum DSM 15558.</title>
        <authorList>
            <person name="Chen S.-C."/>
            <person name="You Y.-T."/>
        </authorList>
    </citation>
    <scope>NUCLEOTIDE SEQUENCE</scope>
    <source>
        <strain evidence="1">DSM 15558</strain>
    </source>
</reference>
<comment type="caution">
    <text evidence="1">The sequence shown here is derived from an EMBL/GenBank/DDBJ whole genome shotgun (WGS) entry which is preliminary data.</text>
</comment>
<proteinExistence type="predicted"/>
<dbReference type="Gene3D" id="1.20.1270.110">
    <property type="entry name" value="Uncharacterised protein family UPF0058"/>
    <property type="match status" value="1"/>
</dbReference>
<sequence>MHKEELIRLHKIMAEIKDSFEEETPENDFSEYYALKIDPSQVHKSKMEHKHAIFILGQEIAEIMKDNEHSAPTRIAARMRELAQRTEKDIDYLP</sequence>
<name>A0A9Q4KRA5_9EURY</name>